<name>A0A286CZ09_9GAMM</name>
<dbReference type="AlphaFoldDB" id="A0A286CZ09"/>
<reference evidence="3 4" key="1">
    <citation type="submission" date="2017-09" db="EMBL/GenBank/DDBJ databases">
        <authorList>
            <person name="Ehlers B."/>
            <person name="Leendertz F.H."/>
        </authorList>
    </citation>
    <scope>NUCLEOTIDE SEQUENCE [LARGE SCALE GENOMIC DNA]</scope>
    <source>
        <strain evidence="3 4">CGMCC 1.10978</strain>
    </source>
</reference>
<evidence type="ECO:0000313" key="3">
    <source>
        <dbReference type="EMBL" id="SOD51631.1"/>
    </source>
</evidence>
<dbReference type="InterPro" id="IPR013559">
    <property type="entry name" value="YheO"/>
</dbReference>
<dbReference type="Pfam" id="PF13309">
    <property type="entry name" value="HTH_22"/>
    <property type="match status" value="1"/>
</dbReference>
<protein>
    <submittedName>
        <fullName evidence="3">Predicted transcriptional regulator YheO, contains PAS and DNA-binding HTH domains</fullName>
    </submittedName>
</protein>
<evidence type="ECO:0000259" key="1">
    <source>
        <dbReference type="Pfam" id="PF08348"/>
    </source>
</evidence>
<dbReference type="EMBL" id="OCND01000001">
    <property type="protein sequence ID" value="SOD51631.1"/>
    <property type="molecule type" value="Genomic_DNA"/>
</dbReference>
<keyword evidence="4" id="KW-1185">Reference proteome</keyword>
<organism evidence="3 4">
    <name type="scientific">Pseudoxanthomonas wuyuanensis</name>
    <dbReference type="NCBI Taxonomy" id="1073196"/>
    <lineage>
        <taxon>Bacteria</taxon>
        <taxon>Pseudomonadati</taxon>
        <taxon>Pseudomonadota</taxon>
        <taxon>Gammaproteobacteria</taxon>
        <taxon>Lysobacterales</taxon>
        <taxon>Lysobacteraceae</taxon>
        <taxon>Pseudoxanthomonas</taxon>
    </lineage>
</organism>
<dbReference type="Proteomes" id="UP000219374">
    <property type="component" value="Unassembled WGS sequence"/>
</dbReference>
<feature type="domain" description="YheO-like" evidence="1">
    <location>
        <begin position="2"/>
        <end position="78"/>
    </location>
</feature>
<feature type="domain" description="Transcriptional regulator DauR-like HTH" evidence="2">
    <location>
        <begin position="105"/>
        <end position="166"/>
    </location>
</feature>
<dbReference type="InterPro" id="IPR039446">
    <property type="entry name" value="DauR-like"/>
</dbReference>
<dbReference type="PANTHER" id="PTHR35568:SF1">
    <property type="entry name" value="TRANSCRIPTIONAL REGULATOR DAUR"/>
    <property type="match status" value="1"/>
</dbReference>
<keyword evidence="3" id="KW-0238">DNA-binding</keyword>
<evidence type="ECO:0000313" key="4">
    <source>
        <dbReference type="Proteomes" id="UP000219374"/>
    </source>
</evidence>
<sequence>MKIAHIANPISKRKVGDSSSGDRFPDEALVQHVIGPYRKTNTDGRNMRCITAVLRDEKGNPHGMLCVNFDVTMLERVRDSLETLAFLPPSPEPERFFHDNWRQVLEQIVSNHETGLGMSARALDATGRRELIARLHEARILDIRNAAPAVASRMGISRALLYKYLKEVRKLDSASDN</sequence>
<proteinExistence type="predicted"/>
<dbReference type="InterPro" id="IPR039445">
    <property type="entry name" value="DauR-like_HTH"/>
</dbReference>
<gene>
    <name evidence="3" type="ORF">SAMN06296416_101757</name>
</gene>
<dbReference type="PANTHER" id="PTHR35568">
    <property type="entry name" value="TRANSCRIPTIONAL REGULATOR DAUR"/>
    <property type="match status" value="1"/>
</dbReference>
<evidence type="ECO:0000259" key="2">
    <source>
        <dbReference type="Pfam" id="PF13309"/>
    </source>
</evidence>
<dbReference type="Pfam" id="PF08348">
    <property type="entry name" value="PAS_6"/>
    <property type="match status" value="1"/>
</dbReference>
<dbReference type="GO" id="GO:0003677">
    <property type="term" value="F:DNA binding"/>
    <property type="evidence" value="ECO:0007669"/>
    <property type="project" value="UniProtKB-KW"/>
</dbReference>
<accession>A0A286CZ09</accession>